<comment type="caution">
    <text evidence="8">The sequence shown here is derived from an EMBL/GenBank/DDBJ whole genome shotgun (WGS) entry which is preliminary data.</text>
</comment>
<dbReference type="Gene3D" id="3.10.420.10">
    <property type="entry name" value="SecB-like"/>
    <property type="match status" value="1"/>
</dbReference>
<keyword evidence="2 6" id="KW-0813">Transport</keyword>
<sequence length="197" mass="20576">MSDSAIHSVSGGASTGGAGAGQSVGGAAQSGPPLVLITQYVRGMTFQVPGAPAIYAAISSMRPHITLGIDVQARRAEEHRPTWEVTLLMHCTGHVSQPVQGQEAPPVAFVVEIAYSGIFTLQNVEPEAVEPVLFAECPRLLFPFARAQLADITREAGFPPVLLQPFDFIAFWQGKRAANAAAAAQQAAAQQATSAAT</sequence>
<evidence type="ECO:0000313" key="9">
    <source>
        <dbReference type="Proteomes" id="UP001524587"/>
    </source>
</evidence>
<comment type="subcellular location">
    <subcellularLocation>
        <location evidence="6">Cytoplasm</location>
    </subcellularLocation>
</comment>
<keyword evidence="6" id="KW-0963">Cytoplasm</keyword>
<evidence type="ECO:0000256" key="2">
    <source>
        <dbReference type="ARBA" id="ARBA00022448"/>
    </source>
</evidence>
<comment type="function">
    <text evidence="6">One of the proteins required for the normal export of preproteins out of the cell cytoplasm. It is a molecular chaperone that binds to a subset of precursor proteins, maintaining them in a translocation-competent state. It also specifically binds to its receptor SecA.</text>
</comment>
<dbReference type="Proteomes" id="UP001524587">
    <property type="component" value="Unassembled WGS sequence"/>
</dbReference>
<evidence type="ECO:0000256" key="6">
    <source>
        <dbReference type="HAMAP-Rule" id="MF_00821"/>
    </source>
</evidence>
<dbReference type="PANTHER" id="PTHR36918:SF1">
    <property type="entry name" value="PROTEIN-EXPORT PROTEIN SECB"/>
    <property type="match status" value="1"/>
</dbReference>
<comment type="subunit">
    <text evidence="6">Homotetramer, a dimer of dimers. One homotetramer interacts with 1 SecA dimer.</text>
</comment>
<keyword evidence="4 6" id="KW-0811">Translocation</keyword>
<dbReference type="PANTHER" id="PTHR36918">
    <property type="match status" value="1"/>
</dbReference>
<feature type="compositionally biased region" description="Gly residues" evidence="7">
    <location>
        <begin position="13"/>
        <end position="24"/>
    </location>
</feature>
<organism evidence="8 9">
    <name type="scientific">Endosaccharibacter trunci</name>
    <dbReference type="NCBI Taxonomy" id="2812733"/>
    <lineage>
        <taxon>Bacteria</taxon>
        <taxon>Pseudomonadati</taxon>
        <taxon>Pseudomonadota</taxon>
        <taxon>Alphaproteobacteria</taxon>
        <taxon>Acetobacterales</taxon>
        <taxon>Acetobacteraceae</taxon>
        <taxon>Endosaccharibacter</taxon>
    </lineage>
</organism>
<keyword evidence="5 6" id="KW-0143">Chaperone</keyword>
<comment type="similarity">
    <text evidence="1 6">Belongs to the SecB family.</text>
</comment>
<gene>
    <name evidence="6" type="primary">secB</name>
    <name evidence="8" type="ORF">NFI95_07350</name>
</gene>
<evidence type="ECO:0000313" key="8">
    <source>
        <dbReference type="EMBL" id="MCQ8278263.1"/>
    </source>
</evidence>
<accession>A0ABT1W5V7</accession>
<protein>
    <recommendedName>
        <fullName evidence="6">Protein-export protein SecB</fullName>
    </recommendedName>
</protein>
<feature type="region of interest" description="Disordered" evidence="7">
    <location>
        <begin position="1"/>
        <end position="24"/>
    </location>
</feature>
<evidence type="ECO:0000256" key="3">
    <source>
        <dbReference type="ARBA" id="ARBA00022927"/>
    </source>
</evidence>
<proteinExistence type="inferred from homology"/>
<dbReference type="InterPro" id="IPR035958">
    <property type="entry name" value="SecB-like_sf"/>
</dbReference>
<reference evidence="8 9" key="1">
    <citation type="submission" date="2022-06" db="EMBL/GenBank/DDBJ databases">
        <title>Endosaccharibacter gen. nov., sp. nov., endophytic bacteria isolated from sugarcane.</title>
        <authorList>
            <person name="Pitiwittayakul N."/>
            <person name="Yukphan P."/>
            <person name="Charoenyingcharoen P."/>
            <person name="Tanasupawat S."/>
        </authorList>
    </citation>
    <scope>NUCLEOTIDE SEQUENCE [LARGE SCALE GENOMIC DNA]</scope>
    <source>
        <strain evidence="8 9">KSS8</strain>
    </source>
</reference>
<evidence type="ECO:0000256" key="1">
    <source>
        <dbReference type="ARBA" id="ARBA00009990"/>
    </source>
</evidence>
<name>A0ABT1W5V7_9PROT</name>
<dbReference type="HAMAP" id="MF_00821">
    <property type="entry name" value="SecB"/>
    <property type="match status" value="1"/>
</dbReference>
<keyword evidence="9" id="KW-1185">Reference proteome</keyword>
<dbReference type="SUPFAM" id="SSF54611">
    <property type="entry name" value="SecB-like"/>
    <property type="match status" value="1"/>
</dbReference>
<evidence type="ECO:0000256" key="5">
    <source>
        <dbReference type="ARBA" id="ARBA00023186"/>
    </source>
</evidence>
<dbReference type="InterPro" id="IPR003708">
    <property type="entry name" value="SecB"/>
</dbReference>
<evidence type="ECO:0000256" key="4">
    <source>
        <dbReference type="ARBA" id="ARBA00023010"/>
    </source>
</evidence>
<evidence type="ECO:0000256" key="7">
    <source>
        <dbReference type="SAM" id="MobiDB-lite"/>
    </source>
</evidence>
<dbReference type="Pfam" id="PF02556">
    <property type="entry name" value="SecB"/>
    <property type="match status" value="1"/>
</dbReference>
<dbReference type="RefSeq" id="WP_422863732.1">
    <property type="nucleotide sequence ID" value="NZ_JAMSKV010000005.1"/>
</dbReference>
<keyword evidence="3 6" id="KW-0653">Protein transport</keyword>
<dbReference type="EMBL" id="JAMSKV010000005">
    <property type="protein sequence ID" value="MCQ8278263.1"/>
    <property type="molecule type" value="Genomic_DNA"/>
</dbReference>